<organism evidence="1">
    <name type="scientific">Streptomyces sp. NBC_00060</name>
    <dbReference type="NCBI Taxonomy" id="2975636"/>
    <lineage>
        <taxon>Bacteria</taxon>
        <taxon>Bacillati</taxon>
        <taxon>Actinomycetota</taxon>
        <taxon>Actinomycetes</taxon>
        <taxon>Kitasatosporales</taxon>
        <taxon>Streptomycetaceae</taxon>
        <taxon>Streptomyces</taxon>
    </lineage>
</organism>
<protein>
    <submittedName>
        <fullName evidence="1">DUF6461 domain-containing protein</fullName>
    </submittedName>
</protein>
<name>A0AAU2HD89_9ACTN</name>
<dbReference type="EMBL" id="CP108253">
    <property type="protein sequence ID" value="WTU44849.1"/>
    <property type="molecule type" value="Genomic_DNA"/>
</dbReference>
<proteinExistence type="predicted"/>
<evidence type="ECO:0000313" key="1">
    <source>
        <dbReference type="EMBL" id="WTU44849.1"/>
    </source>
</evidence>
<dbReference type="Pfam" id="PF20062">
    <property type="entry name" value="DUF6461"/>
    <property type="match status" value="1"/>
</dbReference>
<reference evidence="1" key="1">
    <citation type="submission" date="2022-10" db="EMBL/GenBank/DDBJ databases">
        <title>The complete genomes of actinobacterial strains from the NBC collection.</title>
        <authorList>
            <person name="Joergensen T.S."/>
            <person name="Alvarez Arevalo M."/>
            <person name="Sterndorff E.B."/>
            <person name="Faurdal D."/>
            <person name="Vuksanovic O."/>
            <person name="Mourched A.-S."/>
            <person name="Charusanti P."/>
            <person name="Shaw S."/>
            <person name="Blin K."/>
            <person name="Weber T."/>
        </authorList>
    </citation>
    <scope>NUCLEOTIDE SEQUENCE</scope>
    <source>
        <strain evidence="1">NBC_00060</strain>
    </source>
</reference>
<sequence length="115" mass="12736">MTGRFEGRGLDLLRGDFPFYTVTFVRDLAPSELLMRMGADPSTVAVRDMDELAADFGDYFSDEIEPVVSSGTTRCWSWAWEEGGVHGLHAPILRAVSIGTEAVVLHHNEKMDSFA</sequence>
<dbReference type="AlphaFoldDB" id="A0AAU2HD89"/>
<dbReference type="InterPro" id="IPR045592">
    <property type="entry name" value="DUF6461"/>
</dbReference>
<accession>A0AAU2HD89</accession>
<gene>
    <name evidence="1" type="ORF">OHV25_37360</name>
</gene>